<dbReference type="OrthoDB" id="2411504at2759"/>
<evidence type="ECO:0000313" key="2">
    <source>
        <dbReference type="Proteomes" id="UP001153678"/>
    </source>
</evidence>
<protein>
    <submittedName>
        <fullName evidence="1">3135_t:CDS:1</fullName>
    </submittedName>
</protein>
<name>A0A9W4WST7_9GLOM</name>
<comment type="caution">
    <text evidence="1">The sequence shown here is derived from an EMBL/GenBank/DDBJ whole genome shotgun (WGS) entry which is preliminary data.</text>
</comment>
<gene>
    <name evidence="1" type="ORF">FWILDA_LOCUS4176</name>
</gene>
<dbReference type="EMBL" id="CAMKVN010000605">
    <property type="protein sequence ID" value="CAI2169634.1"/>
    <property type="molecule type" value="Genomic_DNA"/>
</dbReference>
<sequence>MRYSKGPNKGKIYSPYLQKKAYESITQSLYKHQSTYKSLQESNTKLKADFKRHHRQNQTLIRKTQSLGVQNRHLRNQKSNHISKIRSLVQCFHQISDATFQKKIKSIFETNKHKYTSNTVWLATSISQVGQISLNSTVECMKLIYEFLIGEPPQNWLSISTLRTWHQDVSELYVNAQICQVANASAFRIMVDESTRVLTQFQDIQKCNAETVCETDIINIKQDGLDLTKCTLWVTDNTAYMSENKDDVITLFNKRIGLKSLRIGSGLHIIQI</sequence>
<keyword evidence="2" id="KW-1185">Reference proteome</keyword>
<feature type="non-terminal residue" evidence="1">
    <location>
        <position position="1"/>
    </location>
</feature>
<accession>A0A9W4WST7</accession>
<reference evidence="1" key="1">
    <citation type="submission" date="2022-08" db="EMBL/GenBank/DDBJ databases">
        <authorList>
            <person name="Kallberg Y."/>
            <person name="Tangrot J."/>
            <person name="Rosling A."/>
        </authorList>
    </citation>
    <scope>NUCLEOTIDE SEQUENCE</scope>
    <source>
        <strain evidence="1">Wild A</strain>
    </source>
</reference>
<proteinExistence type="predicted"/>
<dbReference type="Proteomes" id="UP001153678">
    <property type="component" value="Unassembled WGS sequence"/>
</dbReference>
<evidence type="ECO:0000313" key="1">
    <source>
        <dbReference type="EMBL" id="CAI2169634.1"/>
    </source>
</evidence>
<dbReference type="AlphaFoldDB" id="A0A9W4WST7"/>
<organism evidence="1 2">
    <name type="scientific">Funneliformis geosporum</name>
    <dbReference type="NCBI Taxonomy" id="1117311"/>
    <lineage>
        <taxon>Eukaryota</taxon>
        <taxon>Fungi</taxon>
        <taxon>Fungi incertae sedis</taxon>
        <taxon>Mucoromycota</taxon>
        <taxon>Glomeromycotina</taxon>
        <taxon>Glomeromycetes</taxon>
        <taxon>Glomerales</taxon>
        <taxon>Glomeraceae</taxon>
        <taxon>Funneliformis</taxon>
    </lineage>
</organism>